<keyword evidence="6" id="KW-1185">Reference proteome</keyword>
<dbReference type="GO" id="GO:0000160">
    <property type="term" value="P:phosphorelay signal transduction system"/>
    <property type="evidence" value="ECO:0007669"/>
    <property type="project" value="InterPro"/>
</dbReference>
<evidence type="ECO:0000259" key="4">
    <source>
        <dbReference type="PROSITE" id="PS50110"/>
    </source>
</evidence>
<dbReference type="InterPro" id="IPR011006">
    <property type="entry name" value="CheY-like_superfamily"/>
</dbReference>
<evidence type="ECO:0000313" key="6">
    <source>
        <dbReference type="Proteomes" id="UP000630097"/>
    </source>
</evidence>
<gene>
    <name evidence="5" type="ORF">Pka01_44500</name>
</gene>
<protein>
    <recommendedName>
        <fullName evidence="4">Response regulatory domain-containing protein</fullName>
    </recommendedName>
</protein>
<dbReference type="RefSeq" id="WP_203884692.1">
    <property type="nucleotide sequence ID" value="NZ_BAABHH010000018.1"/>
</dbReference>
<organism evidence="5 6">
    <name type="scientific">Planotetraspora kaengkrachanensis</name>
    <dbReference type="NCBI Taxonomy" id="575193"/>
    <lineage>
        <taxon>Bacteria</taxon>
        <taxon>Bacillati</taxon>
        <taxon>Actinomycetota</taxon>
        <taxon>Actinomycetes</taxon>
        <taxon>Streptosporangiales</taxon>
        <taxon>Streptosporangiaceae</taxon>
        <taxon>Planotetraspora</taxon>
    </lineage>
</organism>
<dbReference type="Proteomes" id="UP000630097">
    <property type="component" value="Unassembled WGS sequence"/>
</dbReference>
<evidence type="ECO:0000256" key="1">
    <source>
        <dbReference type="ARBA" id="ARBA00022553"/>
    </source>
</evidence>
<dbReference type="InterPro" id="IPR050595">
    <property type="entry name" value="Bact_response_regulator"/>
</dbReference>
<accession>A0A8J3PUK0</accession>
<evidence type="ECO:0000313" key="5">
    <source>
        <dbReference type="EMBL" id="GIG81323.1"/>
    </source>
</evidence>
<name>A0A8J3PUK0_9ACTN</name>
<dbReference type="InterPro" id="IPR001789">
    <property type="entry name" value="Sig_transdc_resp-reg_receiver"/>
</dbReference>
<dbReference type="SUPFAM" id="SSF52172">
    <property type="entry name" value="CheY-like"/>
    <property type="match status" value="1"/>
</dbReference>
<dbReference type="PANTHER" id="PTHR44591:SF3">
    <property type="entry name" value="RESPONSE REGULATORY DOMAIN-CONTAINING PROTEIN"/>
    <property type="match status" value="1"/>
</dbReference>
<dbReference type="SMART" id="SM00448">
    <property type="entry name" value="REC"/>
    <property type="match status" value="1"/>
</dbReference>
<dbReference type="Gene3D" id="3.40.50.2300">
    <property type="match status" value="1"/>
</dbReference>
<dbReference type="EMBL" id="BONV01000019">
    <property type="protein sequence ID" value="GIG81323.1"/>
    <property type="molecule type" value="Genomic_DNA"/>
</dbReference>
<sequence>MALRCLIVDDNDHFLEVACDVLGREGIEVVGVASTRADAIRQAAALRPDVSLVDISLGEDSGLDLARDLAEGASAGTSKVILISTYAEGDLTDVITASPAIAFLPKARLSGRAINEIVQAAELPPDGASPDGNPRDGSVFWKARGKNHPGPNGSRGR</sequence>
<feature type="region of interest" description="Disordered" evidence="3">
    <location>
        <begin position="122"/>
        <end position="157"/>
    </location>
</feature>
<reference evidence="5 6" key="1">
    <citation type="submission" date="2021-01" db="EMBL/GenBank/DDBJ databases">
        <title>Whole genome shotgun sequence of Planotetraspora kaengkrachanensis NBRC 104272.</title>
        <authorList>
            <person name="Komaki H."/>
            <person name="Tamura T."/>
        </authorList>
    </citation>
    <scope>NUCLEOTIDE SEQUENCE [LARGE SCALE GENOMIC DNA]</scope>
    <source>
        <strain evidence="5 6">NBRC 104272</strain>
    </source>
</reference>
<feature type="modified residue" description="4-aspartylphosphate" evidence="2">
    <location>
        <position position="54"/>
    </location>
</feature>
<dbReference type="Pfam" id="PF00072">
    <property type="entry name" value="Response_reg"/>
    <property type="match status" value="1"/>
</dbReference>
<keyword evidence="1 2" id="KW-0597">Phosphoprotein</keyword>
<evidence type="ECO:0000256" key="2">
    <source>
        <dbReference type="PROSITE-ProRule" id="PRU00169"/>
    </source>
</evidence>
<comment type="caution">
    <text evidence="5">The sequence shown here is derived from an EMBL/GenBank/DDBJ whole genome shotgun (WGS) entry which is preliminary data.</text>
</comment>
<evidence type="ECO:0000256" key="3">
    <source>
        <dbReference type="SAM" id="MobiDB-lite"/>
    </source>
</evidence>
<dbReference type="PANTHER" id="PTHR44591">
    <property type="entry name" value="STRESS RESPONSE REGULATOR PROTEIN 1"/>
    <property type="match status" value="1"/>
</dbReference>
<proteinExistence type="predicted"/>
<dbReference type="AlphaFoldDB" id="A0A8J3PUK0"/>
<dbReference type="PROSITE" id="PS50110">
    <property type="entry name" value="RESPONSE_REGULATORY"/>
    <property type="match status" value="1"/>
</dbReference>
<feature type="domain" description="Response regulatory" evidence="4">
    <location>
        <begin position="4"/>
        <end position="121"/>
    </location>
</feature>